<dbReference type="RefSeq" id="WP_015047134.1">
    <property type="nucleotide sequence ID" value="NZ_ATUQ01000011.1"/>
</dbReference>
<evidence type="ECO:0000313" key="9">
    <source>
        <dbReference type="EMBL" id="AFU98969.1"/>
    </source>
</evidence>
<dbReference type="GO" id="GO:0016020">
    <property type="term" value="C:membrane"/>
    <property type="evidence" value="ECO:0007669"/>
    <property type="project" value="UniProtKB-SubCell"/>
</dbReference>
<feature type="transmembrane region" description="Helical" evidence="7">
    <location>
        <begin position="15"/>
        <end position="34"/>
    </location>
</feature>
<evidence type="ECO:0000256" key="5">
    <source>
        <dbReference type="ARBA" id="ARBA00022989"/>
    </source>
</evidence>
<evidence type="ECO:0000256" key="2">
    <source>
        <dbReference type="ARBA" id="ARBA00006464"/>
    </source>
</evidence>
<dbReference type="InterPro" id="IPR003362">
    <property type="entry name" value="Bact_transf"/>
</dbReference>
<dbReference type="HOGENOM" id="CLU_024920_0_0_6"/>
<protein>
    <submittedName>
        <fullName evidence="9">Sugar transferase</fullName>
    </submittedName>
</protein>
<evidence type="ECO:0000259" key="8">
    <source>
        <dbReference type="Pfam" id="PF02397"/>
    </source>
</evidence>
<dbReference type="AlphaFoldDB" id="K4KIJ1"/>
<keyword evidence="5 7" id="KW-1133">Transmembrane helix</keyword>
<accession>K4KIJ1</accession>
<proteinExistence type="inferred from homology"/>
<evidence type="ECO:0000256" key="1">
    <source>
        <dbReference type="ARBA" id="ARBA00004141"/>
    </source>
</evidence>
<dbReference type="NCBIfam" id="TIGR03013">
    <property type="entry name" value="EpsB_2"/>
    <property type="match status" value="1"/>
</dbReference>
<organism evidence="9 10">
    <name type="scientific">Simiduia agarivorans (strain DSM 21679 / JCM 13881 / BCRC 17597 / SA1)</name>
    <dbReference type="NCBI Taxonomy" id="1117647"/>
    <lineage>
        <taxon>Bacteria</taxon>
        <taxon>Pseudomonadati</taxon>
        <taxon>Pseudomonadota</taxon>
        <taxon>Gammaproteobacteria</taxon>
        <taxon>Cellvibrionales</taxon>
        <taxon>Cellvibrionaceae</taxon>
        <taxon>Simiduia</taxon>
    </lineage>
</organism>
<comment type="subcellular location">
    <subcellularLocation>
        <location evidence="1">Membrane</location>
        <topology evidence="1">Multi-pass membrane protein</topology>
    </subcellularLocation>
</comment>
<keyword evidence="10" id="KW-1185">Reference proteome</keyword>
<dbReference type="OrthoDB" id="9808602at2"/>
<sequence length="472" mass="52860">MAYIRLNKHYIHQHYLALGIIEVFTLVLAAWLAVRLPSVLSGESLFAGIDVGFLVPALIFSVVLSCCTLAMGVYISLVREGYASMVLRTIVSFFLLGSLSLYIVDLITSGNLFDSALLFWGVLFATLMVFLIRALFISFVDLANLQRRILVYGAGQQASELLNRIASQPSRLGVTVVGCVPAGSEPVEVDPQLLLRPESSWLALARKHDVHEIVMAPDERRRDKGTGMPVQELLDCKVSGIPTTDLLSFEERELNAIDVDSLKPSWLLFSDGFRVSRRHAWAKRLFDVAVSGVFLALLWPAMLLTALAVKLDSKGPALYSQLRVGLNGRVFRIYKFRSMRTDAEVAGKAVWAKENDNRVTRVGAFIRNTRLDELPQLYNVLAGHMSFVGPRPERPEFVEDLKQQIPFYDVRHKVKPGLMGWAQLKYPYGASVEDAKNKLKYDLYYAKNHGFLMDLQILVQTVEIVLLGKGVR</sequence>
<reference evidence="9 10" key="1">
    <citation type="journal article" date="2013" name="Genome Announc.">
        <title>Complete genome sequence of Simiduia agarivorans SA1(T), a marine bacterium able to degrade a variety of polysaccharides.</title>
        <authorList>
            <person name="Lin S.Y."/>
            <person name="Shieh W.Y."/>
            <person name="Chen J.S."/>
            <person name="Tang S.L."/>
        </authorList>
    </citation>
    <scope>NUCLEOTIDE SEQUENCE [LARGE SCALE GENOMIC DNA]</scope>
    <source>
        <strain evidence="10">DSM 21679 / JCM 13881 / BCRC 17597 / SA1</strain>
    </source>
</reference>
<dbReference type="KEGG" id="saga:M5M_08910"/>
<dbReference type="NCBIfam" id="TIGR03025">
    <property type="entry name" value="EPS_sugtrans"/>
    <property type="match status" value="1"/>
</dbReference>
<evidence type="ECO:0000256" key="4">
    <source>
        <dbReference type="ARBA" id="ARBA00022692"/>
    </source>
</evidence>
<name>K4KIJ1_SIMAS</name>
<feature type="transmembrane region" description="Helical" evidence="7">
    <location>
        <begin position="285"/>
        <end position="309"/>
    </location>
</feature>
<feature type="domain" description="Bacterial sugar transferase" evidence="8">
    <location>
        <begin position="283"/>
        <end position="466"/>
    </location>
</feature>
<dbReference type="GO" id="GO:0089702">
    <property type="term" value="F:undecaprenyl-phosphate glucose phosphotransferase activity"/>
    <property type="evidence" value="ECO:0007669"/>
    <property type="project" value="TreeGrafter"/>
</dbReference>
<dbReference type="PANTHER" id="PTHR30576">
    <property type="entry name" value="COLANIC BIOSYNTHESIS UDP-GLUCOSE LIPID CARRIER TRANSFERASE"/>
    <property type="match status" value="1"/>
</dbReference>
<evidence type="ECO:0000256" key="7">
    <source>
        <dbReference type="SAM" id="Phobius"/>
    </source>
</evidence>
<dbReference type="PANTHER" id="PTHR30576:SF21">
    <property type="entry name" value="UDP-GLUCOSE:UNDECAPRENYL-PHOSPHATE GLUCOSE-1-PHOSPHATE TRANSFERASE"/>
    <property type="match status" value="1"/>
</dbReference>
<keyword evidence="3 9" id="KW-0808">Transferase</keyword>
<dbReference type="EMBL" id="CP003746">
    <property type="protein sequence ID" value="AFU98969.1"/>
    <property type="molecule type" value="Genomic_DNA"/>
</dbReference>
<dbReference type="eggNOG" id="COG2148">
    <property type="taxonomic scope" value="Bacteria"/>
</dbReference>
<dbReference type="InterPro" id="IPR017464">
    <property type="entry name" value="Sugar_tfrase_EpsB_2"/>
</dbReference>
<feature type="transmembrane region" description="Helical" evidence="7">
    <location>
        <begin position="85"/>
        <end position="104"/>
    </location>
</feature>
<gene>
    <name evidence="9" type="ordered locus">M5M_08910</name>
</gene>
<dbReference type="STRING" id="1117647.M5M_08910"/>
<comment type="similarity">
    <text evidence="2">Belongs to the bacterial sugar transferase family.</text>
</comment>
<evidence type="ECO:0000256" key="6">
    <source>
        <dbReference type="ARBA" id="ARBA00023136"/>
    </source>
</evidence>
<feature type="transmembrane region" description="Helical" evidence="7">
    <location>
        <begin position="54"/>
        <end position="78"/>
    </location>
</feature>
<evidence type="ECO:0000313" key="10">
    <source>
        <dbReference type="Proteomes" id="UP000000466"/>
    </source>
</evidence>
<feature type="transmembrane region" description="Helical" evidence="7">
    <location>
        <begin position="116"/>
        <end position="140"/>
    </location>
</feature>
<dbReference type="Proteomes" id="UP000000466">
    <property type="component" value="Chromosome"/>
</dbReference>
<evidence type="ECO:0000256" key="3">
    <source>
        <dbReference type="ARBA" id="ARBA00022679"/>
    </source>
</evidence>
<keyword evidence="4 7" id="KW-0812">Transmembrane</keyword>
<keyword evidence="6 7" id="KW-0472">Membrane</keyword>
<dbReference type="InterPro" id="IPR017475">
    <property type="entry name" value="EPS_sugar_tfrase"/>
</dbReference>
<dbReference type="Pfam" id="PF02397">
    <property type="entry name" value="Bac_transf"/>
    <property type="match status" value="1"/>
</dbReference>
<dbReference type="GO" id="GO:0009242">
    <property type="term" value="P:colanic acid biosynthetic process"/>
    <property type="evidence" value="ECO:0007669"/>
    <property type="project" value="TreeGrafter"/>
</dbReference>